<dbReference type="Pfam" id="PF00651">
    <property type="entry name" value="BTB"/>
    <property type="match status" value="1"/>
</dbReference>
<reference evidence="5 6" key="1">
    <citation type="submission" date="2017-06" db="EMBL/GenBank/DDBJ databases">
        <title>A platform for efficient transgenesis in Macrostomum lignano, a flatworm model organism for stem cell research.</title>
        <authorList>
            <person name="Berezikov E."/>
        </authorList>
    </citation>
    <scope>NUCLEOTIDE SEQUENCE [LARGE SCALE GENOMIC DNA]</scope>
    <source>
        <strain evidence="5">DV1</strain>
        <tissue evidence="5">Whole organism</tissue>
    </source>
</reference>
<name>A0A267E698_9PLAT</name>
<proteinExistence type="predicted"/>
<evidence type="ECO:0000256" key="2">
    <source>
        <dbReference type="ARBA" id="ARBA00022737"/>
    </source>
</evidence>
<gene>
    <name evidence="5" type="ORF">BOX15_Mlig000336g1</name>
</gene>
<evidence type="ECO:0000313" key="5">
    <source>
        <dbReference type="EMBL" id="PAA57081.1"/>
    </source>
</evidence>
<dbReference type="PANTHER" id="PTHR24412">
    <property type="entry name" value="KELCH PROTEIN"/>
    <property type="match status" value="1"/>
</dbReference>
<feature type="region of interest" description="Disordered" evidence="3">
    <location>
        <begin position="1"/>
        <end position="28"/>
    </location>
</feature>
<organism evidence="5 6">
    <name type="scientific">Macrostomum lignano</name>
    <dbReference type="NCBI Taxonomy" id="282301"/>
    <lineage>
        <taxon>Eukaryota</taxon>
        <taxon>Metazoa</taxon>
        <taxon>Spiralia</taxon>
        <taxon>Lophotrochozoa</taxon>
        <taxon>Platyhelminthes</taxon>
        <taxon>Rhabditophora</taxon>
        <taxon>Macrostomorpha</taxon>
        <taxon>Macrostomida</taxon>
        <taxon>Macrostomidae</taxon>
        <taxon>Macrostomum</taxon>
    </lineage>
</organism>
<dbReference type="SUPFAM" id="SSF117281">
    <property type="entry name" value="Kelch motif"/>
    <property type="match status" value="1"/>
</dbReference>
<dbReference type="InterPro" id="IPR000210">
    <property type="entry name" value="BTB/POZ_dom"/>
</dbReference>
<dbReference type="InterPro" id="IPR011333">
    <property type="entry name" value="SKP1/BTB/POZ_sf"/>
</dbReference>
<keyword evidence="1" id="KW-0880">Kelch repeat</keyword>
<dbReference type="STRING" id="282301.A0A267E698"/>
<evidence type="ECO:0000256" key="1">
    <source>
        <dbReference type="ARBA" id="ARBA00022441"/>
    </source>
</evidence>
<dbReference type="PANTHER" id="PTHR24412:SF497">
    <property type="entry name" value="KELCH-LIKE PROTEIN 18"/>
    <property type="match status" value="1"/>
</dbReference>
<dbReference type="InterPro" id="IPR006652">
    <property type="entry name" value="Kelch_1"/>
</dbReference>
<sequence length="806" mass="83690">KQSAPMSLSPEVAPMPVNGSSDGYGSDSDAGSSDLLLDNCQLPEHFVRLSKLRQEGVFCNVQVSVSGRDFLAHRCILGAASPYFLRLLLADPNCGHFALPRGYSPDAFALLLEFSYTGRLMVPDRLLPQVCSLASLLAMRPVLDVCSGRLLQTCLLPRTALELRAQLTDCQPVLDSIDAYIAANLAEVLSFGAACLPKIMLDLLVCGIGGVGLNQLCDLLADWLARSVHDASTSVADAAASASAAVAAKASSSPRGTSMDTPGRPGDSSRCDAMVDLDCLERMSSQPHLLYLTPGNVLIDCDDLASTNSTNSLGSAPDRDLAKSVPQIRDYIDSKRLQARVLSSRHRGPSPLSRSVLGVLAPPSCNADSGSVDSAVDSDASSSDQAAATQCLVRVGSTLALLSVRLLPVLPPEDAAGGLGGGFQRQLSVQSSSGGCVSAGYQRQMSGQSSAGGVGVGTSSESDTGGDTAMNGSPPSVSPLLAAPALVDSGVALAAMSTPRSAFGFVGFNDGDSGENFYLLACGGYNRGQCLSSAEILRPGWGGGCWTPAPPLLTARSRCSAAVLCVGSDSRVYVCGGSDGNCELSTVEIFDGNQWLAGPPMQQARSGCCAVAMDGVLYCLGGRYGADSLRQAEMLDPRVGRWQPLPPMLAWRNECAAAASNGQLWVAGGADNWGGQCLASVEVYEPRADRWIRAPRQLSQPRRGAAMSELAGRLWLVGGSDGQRPALVACEPVPVMPLGDETPTMSTVETSELATPALQLAMPRANLGLAALPASISAGFGRPPCLLAVGGFSGKVFLDCCELLHL</sequence>
<evidence type="ECO:0000256" key="3">
    <source>
        <dbReference type="SAM" id="MobiDB-lite"/>
    </source>
</evidence>
<evidence type="ECO:0000259" key="4">
    <source>
        <dbReference type="PROSITE" id="PS50097"/>
    </source>
</evidence>
<dbReference type="PROSITE" id="PS50097">
    <property type="entry name" value="BTB"/>
    <property type="match status" value="1"/>
</dbReference>
<keyword evidence="2" id="KW-0677">Repeat</keyword>
<feature type="compositionally biased region" description="Low complexity" evidence="3">
    <location>
        <begin position="19"/>
        <end position="28"/>
    </location>
</feature>
<feature type="non-terminal residue" evidence="5">
    <location>
        <position position="1"/>
    </location>
</feature>
<dbReference type="Gene3D" id="3.30.710.10">
    <property type="entry name" value="Potassium Channel Kv1.1, Chain A"/>
    <property type="match status" value="1"/>
</dbReference>
<feature type="compositionally biased region" description="Low complexity" evidence="3">
    <location>
        <begin position="457"/>
        <end position="475"/>
    </location>
</feature>
<protein>
    <recommendedName>
        <fullName evidence="4">BTB domain-containing protein</fullName>
    </recommendedName>
</protein>
<dbReference type="EMBL" id="NIVC01002534">
    <property type="protein sequence ID" value="PAA57081.1"/>
    <property type="molecule type" value="Genomic_DNA"/>
</dbReference>
<accession>A0A267E698</accession>
<comment type="caution">
    <text evidence="5">The sequence shown here is derived from an EMBL/GenBank/DDBJ whole genome shotgun (WGS) entry which is preliminary data.</text>
</comment>
<dbReference type="SUPFAM" id="SSF54695">
    <property type="entry name" value="POZ domain"/>
    <property type="match status" value="1"/>
</dbReference>
<keyword evidence="6" id="KW-1185">Reference proteome</keyword>
<dbReference type="Proteomes" id="UP000215902">
    <property type="component" value="Unassembled WGS sequence"/>
</dbReference>
<dbReference type="AlphaFoldDB" id="A0A267E698"/>
<evidence type="ECO:0000313" key="6">
    <source>
        <dbReference type="Proteomes" id="UP000215902"/>
    </source>
</evidence>
<feature type="domain" description="BTB" evidence="4">
    <location>
        <begin position="59"/>
        <end position="124"/>
    </location>
</feature>
<dbReference type="SMART" id="SM00612">
    <property type="entry name" value="Kelch"/>
    <property type="match status" value="4"/>
</dbReference>
<dbReference type="OrthoDB" id="6056451at2759"/>
<dbReference type="InterPro" id="IPR015915">
    <property type="entry name" value="Kelch-typ_b-propeller"/>
</dbReference>
<dbReference type="Gene3D" id="2.120.10.80">
    <property type="entry name" value="Kelch-type beta propeller"/>
    <property type="match status" value="2"/>
</dbReference>
<dbReference type="SMART" id="SM00225">
    <property type="entry name" value="BTB"/>
    <property type="match status" value="1"/>
</dbReference>
<dbReference type="Pfam" id="PF24681">
    <property type="entry name" value="Kelch_KLHDC2_KLHL20_DRC7"/>
    <property type="match status" value="1"/>
</dbReference>
<feature type="region of interest" description="Disordered" evidence="3">
    <location>
        <begin position="445"/>
        <end position="475"/>
    </location>
</feature>